<sequence>MYQIGNQGIDQKEDHNAKVIPNVGLVTRPRAILDHFNPILDDLNPVIVALKIQATHFDLKPVMFNILNSIGQFGGMPNEDVMQHIHNFWRAWLSGVLSGSMKSWGDICKSFLFHYNHPNMNTQLRNDIASFHQADDESMIANNDYQFPSSRLGIRRKSPGAFELNAKDCVCAQLSAITNMLKNLQCSNEDDSTPTSKQVEIELQDEIIVDKDKDGGSTSEPAEHKKALGWKMADLKGISPIICMHKILLEECHGNYIEQQQRLNPVVKKVRCMQAILSDMVENFLEIFMDGFSVSEDDCERCLVNLAKVLKRCEEVDLVLRSQLRIQTPTSHGSRPNRLASSELGLSYNSLSGRIPTGLYNCKELQFLSLSINQLEIGLDANQLSGHLPSNMGFWLPNLEELCLADNQLVGSFPVSISIASQLTLLDMPYTCLEALDIGGNTVIGSKLPGLVGNLSGSLWEFSAYGCNIRGGIPSEIGNLSNLINIELAGNELTGMIPATFGALKELQSDYLMENMFVGSIPSELSNLAYLNLTSNKLSGPIPSCLGNLSSLRNLLVGSNMFSSSISSTLTRLTDLLILNLSSNSLSGPLPIDIGKWKVLTSMDLSNNRFSGDIPIGVADLKDLTQFSLSNNRLAGSIPTSFGDMLSLKFLDLSRNNLSGEIPKSFDVSFNRLEGEVPEGESFGRYSIESFKGNKALCGAPQLHLPSCKTKPLKSSKAKAKLIIYVAMSIASTILVMALIIIILRSRQRRYKLTTREDLLPLGTWRRISYHELHRATDGFSENNLLVLRNIRNRILIKIISSCSDDLNFKALLLEFMPNGSLDEWLYSSIHFLNILQRLNILIDVVSALEYLHHEYGTEGIVSTKGDVYSFGILVMETVTRKKPTAEMFAGERSLKNWVKESISTLYQVVDNNLLSTIGREHAAANNCALSVLQIGLECSAELPDERLDMKESVPKLNKIRAKYLNDTELLRLRHHR</sequence>
<dbReference type="InterPro" id="IPR020635">
    <property type="entry name" value="Tyr_kinase_cat_dom"/>
</dbReference>
<comment type="caution">
    <text evidence="9">The sequence shown here is derived from an EMBL/GenBank/DDBJ whole genome shotgun (WGS) entry which is preliminary data.</text>
</comment>
<dbReference type="GO" id="GO:0004713">
    <property type="term" value="F:protein tyrosine kinase activity"/>
    <property type="evidence" value="ECO:0007669"/>
    <property type="project" value="InterPro"/>
</dbReference>
<comment type="subcellular location">
    <subcellularLocation>
        <location evidence="1">Membrane</location>
        <topology evidence="1">Single-pass membrane protein</topology>
    </subcellularLocation>
</comment>
<evidence type="ECO:0000256" key="5">
    <source>
        <dbReference type="ARBA" id="ARBA00022989"/>
    </source>
</evidence>
<dbReference type="Gene3D" id="1.10.510.10">
    <property type="entry name" value="Transferase(Phosphotransferase) domain 1"/>
    <property type="match status" value="2"/>
</dbReference>
<dbReference type="InterPro" id="IPR051809">
    <property type="entry name" value="Plant_receptor-like_S/T_kinase"/>
</dbReference>
<evidence type="ECO:0000313" key="10">
    <source>
        <dbReference type="Proteomes" id="UP000436088"/>
    </source>
</evidence>
<evidence type="ECO:0000256" key="1">
    <source>
        <dbReference type="ARBA" id="ARBA00004167"/>
    </source>
</evidence>
<protein>
    <recommendedName>
        <fullName evidence="8">Tyrosine-protein kinase catalytic domain-containing protein</fullName>
    </recommendedName>
</protein>
<dbReference type="InterPro" id="IPR011009">
    <property type="entry name" value="Kinase-like_dom_sf"/>
</dbReference>
<dbReference type="EMBL" id="VEPZ02000993">
    <property type="protein sequence ID" value="KAE8704392.1"/>
    <property type="molecule type" value="Genomic_DNA"/>
</dbReference>
<keyword evidence="5 7" id="KW-1133">Transmembrane helix</keyword>
<dbReference type="Pfam" id="PF13855">
    <property type="entry name" value="LRR_8"/>
    <property type="match status" value="1"/>
</dbReference>
<organism evidence="9 10">
    <name type="scientific">Hibiscus syriacus</name>
    <name type="common">Rose of Sharon</name>
    <dbReference type="NCBI Taxonomy" id="106335"/>
    <lineage>
        <taxon>Eukaryota</taxon>
        <taxon>Viridiplantae</taxon>
        <taxon>Streptophyta</taxon>
        <taxon>Embryophyta</taxon>
        <taxon>Tracheophyta</taxon>
        <taxon>Spermatophyta</taxon>
        <taxon>Magnoliopsida</taxon>
        <taxon>eudicotyledons</taxon>
        <taxon>Gunneridae</taxon>
        <taxon>Pentapetalae</taxon>
        <taxon>rosids</taxon>
        <taxon>malvids</taxon>
        <taxon>Malvales</taxon>
        <taxon>Malvaceae</taxon>
        <taxon>Malvoideae</taxon>
        <taxon>Hibiscus</taxon>
    </lineage>
</organism>
<dbReference type="Gene3D" id="3.80.10.10">
    <property type="entry name" value="Ribonuclease Inhibitor"/>
    <property type="match status" value="3"/>
</dbReference>
<reference evidence="9" key="1">
    <citation type="submission" date="2019-09" db="EMBL/GenBank/DDBJ databases">
        <title>Draft genome information of white flower Hibiscus syriacus.</title>
        <authorList>
            <person name="Kim Y.-M."/>
        </authorList>
    </citation>
    <scope>NUCLEOTIDE SEQUENCE [LARGE SCALE GENOMIC DNA]</scope>
    <source>
        <strain evidence="9">YM2019G1</strain>
    </source>
</reference>
<dbReference type="FunFam" id="3.80.10.10:FF:000095">
    <property type="entry name" value="LRR receptor-like serine/threonine-protein kinase GSO1"/>
    <property type="match status" value="1"/>
</dbReference>
<evidence type="ECO:0000256" key="6">
    <source>
        <dbReference type="ARBA" id="ARBA00023136"/>
    </source>
</evidence>
<evidence type="ECO:0000313" key="9">
    <source>
        <dbReference type="EMBL" id="KAE8704392.1"/>
    </source>
</evidence>
<dbReference type="InterPro" id="IPR032675">
    <property type="entry name" value="LRR_dom_sf"/>
</dbReference>
<dbReference type="Pfam" id="PF00560">
    <property type="entry name" value="LRR_1"/>
    <property type="match status" value="2"/>
</dbReference>
<dbReference type="PANTHER" id="PTHR27008:SF585">
    <property type="entry name" value="PROTEIN KINASE DOMAIN-CONTAINING PROTEIN"/>
    <property type="match status" value="1"/>
</dbReference>
<dbReference type="AlphaFoldDB" id="A0A6A3ANG8"/>
<dbReference type="SUPFAM" id="SSF56112">
    <property type="entry name" value="Protein kinase-like (PK-like)"/>
    <property type="match status" value="1"/>
</dbReference>
<evidence type="ECO:0000256" key="4">
    <source>
        <dbReference type="ARBA" id="ARBA00022737"/>
    </source>
</evidence>
<keyword evidence="2" id="KW-0433">Leucine-rich repeat</keyword>
<accession>A0A6A3ANG8</accession>
<proteinExistence type="predicted"/>
<dbReference type="SMART" id="SM00219">
    <property type="entry name" value="TyrKc"/>
    <property type="match status" value="1"/>
</dbReference>
<gene>
    <name evidence="9" type="ORF">F3Y22_tig00110457pilonHSYRG00080</name>
</gene>
<dbReference type="SUPFAM" id="SSF52058">
    <property type="entry name" value="L domain-like"/>
    <property type="match status" value="2"/>
</dbReference>
<keyword evidence="10" id="KW-1185">Reference proteome</keyword>
<dbReference type="InterPro" id="IPR001611">
    <property type="entry name" value="Leu-rich_rpt"/>
</dbReference>
<dbReference type="Proteomes" id="UP000436088">
    <property type="component" value="Unassembled WGS sequence"/>
</dbReference>
<evidence type="ECO:0000256" key="7">
    <source>
        <dbReference type="SAM" id="Phobius"/>
    </source>
</evidence>
<evidence type="ECO:0000256" key="2">
    <source>
        <dbReference type="ARBA" id="ARBA00022614"/>
    </source>
</evidence>
<dbReference type="PANTHER" id="PTHR27008">
    <property type="entry name" value="OS04G0122200 PROTEIN"/>
    <property type="match status" value="1"/>
</dbReference>
<feature type="transmembrane region" description="Helical" evidence="7">
    <location>
        <begin position="722"/>
        <end position="744"/>
    </location>
</feature>
<keyword evidence="3 7" id="KW-0812">Transmembrane</keyword>
<keyword evidence="4" id="KW-0677">Repeat</keyword>
<dbReference type="GO" id="GO:0016020">
    <property type="term" value="C:membrane"/>
    <property type="evidence" value="ECO:0007669"/>
    <property type="project" value="UniProtKB-SubCell"/>
</dbReference>
<name>A0A6A3ANG8_HIBSY</name>
<feature type="domain" description="Tyrosine-protein kinase catalytic" evidence="8">
    <location>
        <begin position="753"/>
        <end position="957"/>
    </location>
</feature>
<keyword evidence="6 7" id="KW-0472">Membrane</keyword>
<evidence type="ECO:0000259" key="8">
    <source>
        <dbReference type="SMART" id="SM00219"/>
    </source>
</evidence>
<evidence type="ECO:0000256" key="3">
    <source>
        <dbReference type="ARBA" id="ARBA00022692"/>
    </source>
</evidence>